<dbReference type="PANTHER" id="PTHR48052">
    <property type="entry name" value="UNNAMED PRODUCT"/>
    <property type="match status" value="1"/>
</dbReference>
<dbReference type="FunFam" id="3.80.10.10:FF:000041">
    <property type="entry name" value="LRR receptor-like serine/threonine-protein kinase ERECTA"/>
    <property type="match status" value="1"/>
</dbReference>
<dbReference type="GO" id="GO:0005886">
    <property type="term" value="C:plasma membrane"/>
    <property type="evidence" value="ECO:0007669"/>
    <property type="project" value="UniProtKB-SubCell"/>
</dbReference>
<name>A0A8X7W4Y5_BRACI</name>
<dbReference type="SUPFAM" id="SSF52058">
    <property type="entry name" value="L domain-like"/>
    <property type="match status" value="1"/>
</dbReference>
<feature type="signal peptide" evidence="12">
    <location>
        <begin position="1"/>
        <end position="22"/>
    </location>
</feature>
<evidence type="ECO:0000256" key="2">
    <source>
        <dbReference type="ARBA" id="ARBA00009592"/>
    </source>
</evidence>
<dbReference type="AlphaFoldDB" id="A0A8X7W4Y5"/>
<dbReference type="InterPro" id="IPR003591">
    <property type="entry name" value="Leu-rich_rpt_typical-subtyp"/>
</dbReference>
<keyword evidence="4" id="KW-0433">Leucine-rich repeat</keyword>
<reference evidence="15 16" key="1">
    <citation type="submission" date="2020-02" db="EMBL/GenBank/DDBJ databases">
        <authorList>
            <person name="Ma Q."/>
            <person name="Huang Y."/>
            <person name="Song X."/>
            <person name="Pei D."/>
        </authorList>
    </citation>
    <scope>NUCLEOTIDE SEQUENCE [LARGE SCALE GENOMIC DNA]</scope>
    <source>
        <strain evidence="15">Sxm20200214</strain>
        <tissue evidence="15">Leaf</tissue>
    </source>
</reference>
<feature type="chain" id="PRO_5036474632" description="Leucine-rich repeat-containing N-terminal plant-type domain-containing protein" evidence="12">
    <location>
        <begin position="23"/>
        <end position="857"/>
    </location>
</feature>
<dbReference type="Pfam" id="PF00560">
    <property type="entry name" value="LRR_1"/>
    <property type="match status" value="2"/>
</dbReference>
<feature type="domain" description="Leucine-rich repeat-containing N-terminal plant-type" evidence="13">
    <location>
        <begin position="32"/>
        <end position="75"/>
    </location>
</feature>
<dbReference type="InterPro" id="IPR013210">
    <property type="entry name" value="LRR_N_plant-typ"/>
</dbReference>
<evidence type="ECO:0000256" key="12">
    <source>
        <dbReference type="SAM" id="SignalP"/>
    </source>
</evidence>
<evidence type="ECO:0000259" key="14">
    <source>
        <dbReference type="Pfam" id="PF23598"/>
    </source>
</evidence>
<dbReference type="Proteomes" id="UP000886595">
    <property type="component" value="Unassembled WGS sequence"/>
</dbReference>
<dbReference type="Pfam" id="PF13855">
    <property type="entry name" value="LRR_8"/>
    <property type="match status" value="2"/>
</dbReference>
<evidence type="ECO:0000256" key="3">
    <source>
        <dbReference type="ARBA" id="ARBA00022475"/>
    </source>
</evidence>
<organism evidence="15 16">
    <name type="scientific">Brassica carinata</name>
    <name type="common">Ethiopian mustard</name>
    <name type="synonym">Abyssinian cabbage</name>
    <dbReference type="NCBI Taxonomy" id="52824"/>
    <lineage>
        <taxon>Eukaryota</taxon>
        <taxon>Viridiplantae</taxon>
        <taxon>Streptophyta</taxon>
        <taxon>Embryophyta</taxon>
        <taxon>Tracheophyta</taxon>
        <taxon>Spermatophyta</taxon>
        <taxon>Magnoliopsida</taxon>
        <taxon>eudicotyledons</taxon>
        <taxon>Gunneridae</taxon>
        <taxon>Pentapetalae</taxon>
        <taxon>rosids</taxon>
        <taxon>malvids</taxon>
        <taxon>Brassicales</taxon>
        <taxon>Brassicaceae</taxon>
        <taxon>Brassiceae</taxon>
        <taxon>Brassica</taxon>
    </lineage>
</organism>
<evidence type="ECO:0000259" key="13">
    <source>
        <dbReference type="Pfam" id="PF08263"/>
    </source>
</evidence>
<dbReference type="SUPFAM" id="SSF52047">
    <property type="entry name" value="RNI-like"/>
    <property type="match status" value="2"/>
</dbReference>
<evidence type="ECO:0000256" key="10">
    <source>
        <dbReference type="ARBA" id="ARBA00023170"/>
    </source>
</evidence>
<proteinExistence type="inferred from homology"/>
<keyword evidence="3" id="KW-1003">Cell membrane</keyword>
<evidence type="ECO:0000256" key="5">
    <source>
        <dbReference type="ARBA" id="ARBA00022692"/>
    </source>
</evidence>
<keyword evidence="8" id="KW-1133">Transmembrane helix</keyword>
<evidence type="ECO:0000256" key="4">
    <source>
        <dbReference type="ARBA" id="ARBA00022614"/>
    </source>
</evidence>
<evidence type="ECO:0000256" key="11">
    <source>
        <dbReference type="ARBA" id="ARBA00023180"/>
    </source>
</evidence>
<evidence type="ECO:0000256" key="1">
    <source>
        <dbReference type="ARBA" id="ARBA00004251"/>
    </source>
</evidence>
<keyword evidence="6 12" id="KW-0732">Signal</keyword>
<keyword evidence="16" id="KW-1185">Reference proteome</keyword>
<sequence>MGFLPCLISFLIFIFIFLNTSASSKRQLLCRPEQRKALLEFKSEFTSSCNFSTSYPRTESWTNQSDCCYWDGITCEATSGEVIELDVSCSCFQGQLSSESSLFKLQKLRVINLAYNDFSSSVIPTQFGTLFELRRLNLSSSWLSGQIPTGLLHLTKLMSFDLSYNSLSSDESFLNKLVQNLTNLHELNLALVDISSEIPQNISNLSSLKSLSLDNCNFFGKFPRNLLLIPTIQSINLYNNQDMEGSLPEFDGNNSLVLLDLSFTSFSGNLPDSINNLKHLNYLSLAGNAFSGNIPSSLGNLSKLLVLELSYNYFSGQVPSSIGNLFHLTHLHLSSNRLDGQIPSSFVNLKQLNSLCFDSNMIGGNFPLPLNLTKLEVLSLTDNHFKGTLPPNISVLSNLKTFEASHNTFTGTLSTALFNIPSLTLIDLKDNQLTHVFEFGNISSPSRLERLLLGHNHFKGPIPISISKLVSVKELDLSYFNTGMSVDFGIFSQLKELMSLDLSYLNTTSTVDLSILFSHLNSLSKLDLSGQHVSTSKMGSNSSLPPHLNQLQLSGCGITEFPKFVKNLQHLSALDLSNNNIKGQVPQWLWKLPTLMSINLSSNSFIRLERSSNDVPVQDIVLLDLSSNAFQGPLVIPPVTTEAMLVSKNNFTGKIPRSICRHRFLNVLDLSNNNFTGSIPRCLRNLNEYLTVLNLRYNQLSGNIPEIFTNATDLTSLDLSHNRLVGTLPRSLKGCSVLEVLNVGSNQINDTFPFWLSSVPKLKVMVLRNNRFKGFLYHPRHYFGYPSLQIIDIANNHFTGNLPSYYFAEWNMTTSKDFKGFHYIGDGESYYHDSMLRSYAIQTLSEEQGRRRAFILN</sequence>
<keyword evidence="9" id="KW-0472">Membrane</keyword>
<dbReference type="Pfam" id="PF08263">
    <property type="entry name" value="LRRNT_2"/>
    <property type="match status" value="1"/>
</dbReference>
<evidence type="ECO:0000256" key="7">
    <source>
        <dbReference type="ARBA" id="ARBA00022737"/>
    </source>
</evidence>
<accession>A0A8X7W4Y5</accession>
<evidence type="ECO:0000256" key="8">
    <source>
        <dbReference type="ARBA" id="ARBA00022989"/>
    </source>
</evidence>
<dbReference type="InterPro" id="IPR001611">
    <property type="entry name" value="Leu-rich_rpt"/>
</dbReference>
<comment type="subcellular location">
    <subcellularLocation>
        <location evidence="1">Cell membrane</location>
        <topology evidence="1">Single-pass type I membrane protein</topology>
    </subcellularLocation>
</comment>
<keyword evidence="7" id="KW-0677">Repeat</keyword>
<dbReference type="Gene3D" id="3.80.10.10">
    <property type="entry name" value="Ribonuclease Inhibitor"/>
    <property type="match status" value="5"/>
</dbReference>
<dbReference type="FunFam" id="3.80.10.10:FF:000095">
    <property type="entry name" value="LRR receptor-like serine/threonine-protein kinase GSO1"/>
    <property type="match status" value="1"/>
</dbReference>
<evidence type="ECO:0000256" key="6">
    <source>
        <dbReference type="ARBA" id="ARBA00022729"/>
    </source>
</evidence>
<evidence type="ECO:0000313" key="16">
    <source>
        <dbReference type="Proteomes" id="UP000886595"/>
    </source>
</evidence>
<evidence type="ECO:0008006" key="17">
    <source>
        <dbReference type="Google" id="ProtNLM"/>
    </source>
</evidence>
<dbReference type="SMART" id="SM00369">
    <property type="entry name" value="LRR_TYP"/>
    <property type="match status" value="6"/>
</dbReference>
<keyword evidence="10" id="KW-0675">Receptor</keyword>
<dbReference type="EMBL" id="JAAMPC010000002">
    <property type="protein sequence ID" value="KAG2324018.1"/>
    <property type="molecule type" value="Genomic_DNA"/>
</dbReference>
<evidence type="ECO:0000256" key="9">
    <source>
        <dbReference type="ARBA" id="ARBA00023136"/>
    </source>
</evidence>
<gene>
    <name evidence="15" type="ORF">Bca52824_006746</name>
</gene>
<comment type="similarity">
    <text evidence="2">Belongs to the RLP family.</text>
</comment>
<dbReference type="PANTHER" id="PTHR48052:SF8">
    <property type="entry name" value="LRR RECEPTOR-LIKE SERINE_THREONINE-PROTEIN KINASE FLS2"/>
    <property type="match status" value="1"/>
</dbReference>
<evidence type="ECO:0000313" key="15">
    <source>
        <dbReference type="EMBL" id="KAG2324018.1"/>
    </source>
</evidence>
<protein>
    <recommendedName>
        <fullName evidence="17">Leucine-rich repeat-containing N-terminal plant-type domain-containing protein</fullName>
    </recommendedName>
</protein>
<dbReference type="InterPro" id="IPR055414">
    <property type="entry name" value="LRR_R13L4/SHOC2-like"/>
</dbReference>
<dbReference type="Pfam" id="PF23598">
    <property type="entry name" value="LRR_14"/>
    <property type="match status" value="1"/>
</dbReference>
<keyword evidence="5" id="KW-0812">Transmembrane</keyword>
<dbReference type="OrthoDB" id="1394818at2759"/>
<feature type="domain" description="Disease resistance R13L4/SHOC-2-like LRR" evidence="14">
    <location>
        <begin position="298"/>
        <end position="512"/>
    </location>
</feature>
<dbReference type="InterPro" id="IPR032675">
    <property type="entry name" value="LRR_dom_sf"/>
</dbReference>
<keyword evidence="11" id="KW-0325">Glycoprotein</keyword>
<comment type="caution">
    <text evidence="15">The sequence shown here is derived from an EMBL/GenBank/DDBJ whole genome shotgun (WGS) entry which is preliminary data.</text>
</comment>